<dbReference type="Proteomes" id="UP000187412">
    <property type="component" value="Unassembled WGS sequence"/>
</dbReference>
<accession>A0ABX3H217</accession>
<evidence type="ECO:0000259" key="1">
    <source>
        <dbReference type="Pfam" id="PF12571"/>
    </source>
</evidence>
<keyword evidence="3" id="KW-1185">Reference proteome</keyword>
<reference evidence="2 3" key="1">
    <citation type="submission" date="2016-10" db="EMBL/GenBank/DDBJ databases">
        <title>Paenibacillus species isolates.</title>
        <authorList>
            <person name="Beno S.M."/>
        </authorList>
    </citation>
    <scope>NUCLEOTIDE SEQUENCE [LARGE SCALE GENOMIC DNA]</scope>
    <source>
        <strain evidence="2 3">FSL H7-0744</strain>
    </source>
</reference>
<dbReference type="Pfam" id="PF12571">
    <property type="entry name" value="Phage_tail_fib"/>
    <property type="match status" value="1"/>
</dbReference>
<protein>
    <recommendedName>
        <fullName evidence="1">Phage tail fibre protein N-terminal domain-containing protein</fullName>
    </recommendedName>
</protein>
<comment type="caution">
    <text evidence="2">The sequence shown here is derived from an EMBL/GenBank/DDBJ whole genome shotgun (WGS) entry which is preliminary data.</text>
</comment>
<dbReference type="CDD" id="cd19958">
    <property type="entry name" value="pyocin_knob"/>
    <property type="match status" value="5"/>
</dbReference>
<evidence type="ECO:0000313" key="2">
    <source>
        <dbReference type="EMBL" id="OMD43883.1"/>
    </source>
</evidence>
<proteinExistence type="predicted"/>
<gene>
    <name evidence="2" type="ORF">BSK56_23005</name>
</gene>
<dbReference type="EMBL" id="MPTB01000033">
    <property type="protein sequence ID" value="OMD43883.1"/>
    <property type="molecule type" value="Genomic_DNA"/>
</dbReference>
<feature type="domain" description="Phage tail fibre protein N-terminal" evidence="1">
    <location>
        <begin position="8"/>
        <end position="152"/>
    </location>
</feature>
<sequence length="1211" mass="129173">MAVFGGMTITTKGIALQGKAQAGAALNYTRIAVGDGTLSGQSISALNGLISQKKNLPITRLKTQLPNKAVIGAVLSNAEITTGFYFREVGVFAQDPDVGEVLYAYANSGVTADYIAPADSTDIIEKSFDCIVVVGTAANITAVIDESLVYALRSDLDAVAATKVDKVGGKQLSTEDYTTAEKTKLGGMTAGAGGAGSASDNVIGNRTISDSTAPTGETGTLTTLLGWLANMIKGITGKSSWRTAPATTLEAAKVHADDATRHITAAERTTWNAKETTSGAQAKADVAKDAAINAAGLDATAKANAAADAAEAAAKAASIPTTQKGAANGVAALNEIGQVMGSGLSLGGNKLGESVFTFSFAHGVPNQKINLVHTGLTAGFVEVTVASTWSNGNAAGKLTKRYDIITDSSGTLSYQTDAYTEVTGPIQDNISISPISWDSSNSTWKISIEARTSNGNDYVVSIKQMSPHGYVAWSKGAVYTGAATTLPRAVQTIPDDTVTRSGYLIQKHRLTTPTGTVINLSTGYNLNDLTVNGFYDGENFVNAPNNITDWFYIESYVHSNNQWDYRFQRATTLNGSPTRKPSTFERIQVGGVWGAWSEVAAGDSVFKINGLVDKDYNLIVKPGTYQIYGSVFPNGPALTAPWGILNVYLGSNSYVVQEVTQTTGAFERWYRAATETTWSPWRKVVTDADTPAFAKAGRFVTFGGAMTGVTTAEFIIMLNNMGAHSPEGGYWVGRGDWSYGTNAYITDSGFGKIHLAGAVVEVIGSLVDDKYTIRVTTPPTNGVDADTTNSEFTYVNNGVGYYPAWRRSLNTANTSGLFGVGNTVSNANRLVYNGSYVVTAAWTGSPWAGTDGSNQGYLTHTSWNADNSYAMQTFMPINATDVNRTGMWYRRKLAGVWGTWTRTYSADNDVGLFKERGGVPAGSDLNDYHGNGSYMLLSDWYATYVHRPPVDSYYVLTVSRAQSSGGFVKQTATQVFGSFEYYRTRTDQGFWSPWVEVMTSESGNSFVKRGAPSAGEDLNNKTALGMYLLGASTDYVNGPGMDWCIMNVYANTAGYIVQEVTNMGLEPRKRYRTRTELGVWSRWVDVVSTDATGKIANVANNRYVGKSVYLSTTSAQTVANYTTGATTTAVTIKTSLITDAVRTVYIFISYIDSLGRDQTYTVLPPTQMAVGDYQFISPTLICRNASAVTVVGQTPSAGGNAWVSAVITEEG</sequence>
<name>A0ABX3H217_PAEBO</name>
<organism evidence="2 3">
    <name type="scientific">Paenibacillus borealis</name>
    <dbReference type="NCBI Taxonomy" id="160799"/>
    <lineage>
        <taxon>Bacteria</taxon>
        <taxon>Bacillati</taxon>
        <taxon>Bacillota</taxon>
        <taxon>Bacilli</taxon>
        <taxon>Bacillales</taxon>
        <taxon>Paenibacillaceae</taxon>
        <taxon>Paenibacillus</taxon>
    </lineage>
</organism>
<dbReference type="RefSeq" id="WP_076112939.1">
    <property type="nucleotide sequence ID" value="NZ_MPTB01000033.1"/>
</dbReference>
<evidence type="ECO:0000313" key="3">
    <source>
        <dbReference type="Proteomes" id="UP000187412"/>
    </source>
</evidence>
<dbReference type="InterPro" id="IPR022225">
    <property type="entry name" value="Phage_tail_fibre_N"/>
</dbReference>